<evidence type="ECO:0000313" key="2">
    <source>
        <dbReference type="EMBL" id="MBP0493613.1"/>
    </source>
</evidence>
<accession>A0A940MXQ8</accession>
<feature type="transmembrane region" description="Helical" evidence="1">
    <location>
        <begin position="100"/>
        <end position="118"/>
    </location>
</feature>
<name>A0A940MXQ8_9PROT</name>
<keyword evidence="2" id="KW-0548">Nucleotidyltransferase</keyword>
<dbReference type="GO" id="GO:0004605">
    <property type="term" value="F:phosphatidate cytidylyltransferase activity"/>
    <property type="evidence" value="ECO:0007669"/>
    <property type="project" value="UniProtKB-EC"/>
</dbReference>
<keyword evidence="1" id="KW-1133">Transmembrane helix</keyword>
<dbReference type="PANTHER" id="PTHR43535:SF1">
    <property type="entry name" value="PHOSPHATIDATE CYTIDYLYLTRANSFERASE"/>
    <property type="match status" value="1"/>
</dbReference>
<feature type="transmembrane region" description="Helical" evidence="1">
    <location>
        <begin position="49"/>
        <end position="65"/>
    </location>
</feature>
<dbReference type="GO" id="GO:0009273">
    <property type="term" value="P:peptidoglycan-based cell wall biogenesis"/>
    <property type="evidence" value="ECO:0007669"/>
    <property type="project" value="TreeGrafter"/>
</dbReference>
<sequence>MIPNPEGGVFAHPVTTGIIVATLAVLAVSGLAILWLSKSGRAKPEFRRELWLRWASWCVLLPLMLGPVLLGRAWTIGAVTVLSLLCYREYARATGLFRERVLSATVVIGILAVNFAALDHWYGFFVALWPLMACLLAVATIPLDRPAGYIQRVALAILAFMLFGAGLSHLGYMANDPGYRPLVLLLLTAVALNDVAAFTSGKLIGGAKLVPATSPNKTVSGSLGAVIVTTTLVAFVGGAIFRGTPLANPVWLVAMGALVSIAGQMGDLLLSSIKRDLGIKDMGTVLPGHGGVLDRFNSLLLVAPAIFHLVGYFVGFGLAVPARVITGP</sequence>
<dbReference type="EC" id="2.7.7.41" evidence="2"/>
<keyword evidence="2" id="KW-0808">Transferase</keyword>
<feature type="transmembrane region" description="Helical" evidence="1">
    <location>
        <begin position="14"/>
        <end position="37"/>
    </location>
</feature>
<evidence type="ECO:0000256" key="1">
    <source>
        <dbReference type="SAM" id="Phobius"/>
    </source>
</evidence>
<dbReference type="AlphaFoldDB" id="A0A940MXQ8"/>
<dbReference type="Proteomes" id="UP000677537">
    <property type="component" value="Unassembled WGS sequence"/>
</dbReference>
<feature type="transmembrane region" description="Helical" evidence="1">
    <location>
        <begin position="178"/>
        <end position="198"/>
    </location>
</feature>
<dbReference type="PANTHER" id="PTHR43535">
    <property type="entry name" value="PHOSPHATIDATE CYTIDYLYLTRANSFERASE"/>
    <property type="match status" value="1"/>
</dbReference>
<gene>
    <name evidence="2" type="ORF">J5Y10_12580</name>
</gene>
<comment type="caution">
    <text evidence="2">The sequence shown here is derived from an EMBL/GenBank/DDBJ whole genome shotgun (WGS) entry which is preliminary data.</text>
</comment>
<keyword evidence="1" id="KW-0472">Membrane</keyword>
<organism evidence="2 3">
    <name type="scientific">Roseomonas indoligenes</name>
    <dbReference type="NCBI Taxonomy" id="2820811"/>
    <lineage>
        <taxon>Bacteria</taxon>
        <taxon>Pseudomonadati</taxon>
        <taxon>Pseudomonadota</taxon>
        <taxon>Alphaproteobacteria</taxon>
        <taxon>Acetobacterales</taxon>
        <taxon>Roseomonadaceae</taxon>
        <taxon>Roseomonas</taxon>
    </lineage>
</organism>
<reference evidence="2" key="1">
    <citation type="submission" date="2021-03" db="EMBL/GenBank/DDBJ databases">
        <authorList>
            <person name="So Y."/>
        </authorList>
    </citation>
    <scope>NUCLEOTIDE SEQUENCE</scope>
    <source>
        <strain evidence="2">SG15</strain>
    </source>
</reference>
<dbReference type="Pfam" id="PF01148">
    <property type="entry name" value="CTP_transf_1"/>
    <property type="match status" value="1"/>
</dbReference>
<feature type="transmembrane region" description="Helical" evidence="1">
    <location>
        <begin position="299"/>
        <end position="320"/>
    </location>
</feature>
<keyword evidence="3" id="KW-1185">Reference proteome</keyword>
<keyword evidence="1" id="KW-0812">Transmembrane</keyword>
<feature type="transmembrane region" description="Helical" evidence="1">
    <location>
        <begin position="124"/>
        <end position="141"/>
    </location>
</feature>
<feature type="transmembrane region" description="Helical" evidence="1">
    <location>
        <begin position="219"/>
        <end position="244"/>
    </location>
</feature>
<dbReference type="GO" id="GO:0005886">
    <property type="term" value="C:plasma membrane"/>
    <property type="evidence" value="ECO:0007669"/>
    <property type="project" value="TreeGrafter"/>
</dbReference>
<feature type="transmembrane region" description="Helical" evidence="1">
    <location>
        <begin position="153"/>
        <end position="172"/>
    </location>
</feature>
<proteinExistence type="predicted"/>
<feature type="transmembrane region" description="Helical" evidence="1">
    <location>
        <begin position="250"/>
        <end position="270"/>
    </location>
</feature>
<evidence type="ECO:0000313" key="3">
    <source>
        <dbReference type="Proteomes" id="UP000677537"/>
    </source>
</evidence>
<protein>
    <submittedName>
        <fullName evidence="2">Phosphatidate cytidylyltransferase</fullName>
        <ecNumber evidence="2">2.7.7.41</ecNumber>
    </submittedName>
</protein>
<dbReference type="RefSeq" id="WP_209374024.1">
    <property type="nucleotide sequence ID" value="NZ_JAGIZA010000006.1"/>
</dbReference>
<dbReference type="EMBL" id="JAGIZA010000006">
    <property type="protein sequence ID" value="MBP0493613.1"/>
    <property type="molecule type" value="Genomic_DNA"/>
</dbReference>